<evidence type="ECO:0000313" key="5">
    <source>
        <dbReference type="Proteomes" id="UP001152797"/>
    </source>
</evidence>
<reference evidence="3" key="1">
    <citation type="submission" date="2022-10" db="EMBL/GenBank/DDBJ databases">
        <authorList>
            <person name="Chen Y."/>
            <person name="Dougan E. K."/>
            <person name="Chan C."/>
            <person name="Rhodes N."/>
            <person name="Thang M."/>
        </authorList>
    </citation>
    <scope>NUCLEOTIDE SEQUENCE</scope>
</reference>
<protein>
    <submittedName>
        <fullName evidence="4">Protein NLRC3</fullName>
    </submittedName>
</protein>
<proteinExistence type="predicted"/>
<evidence type="ECO:0000256" key="1">
    <source>
        <dbReference type="SAM" id="MobiDB-lite"/>
    </source>
</evidence>
<dbReference type="SUPFAM" id="SSF47473">
    <property type="entry name" value="EF-hand"/>
    <property type="match status" value="1"/>
</dbReference>
<sequence>MMFNQIIGSIDAVFAHFSQTSGVPAERLGHAMRVLGMNPTQDAVEKYLEDLGGPKSIDQERFHHFMQEKLGKCFRQAQVMVDYLDHLKQYDKDGKGALSPEELQEAIEGSELSQELQVSLGKVPRNSQGHLDIVELSKCFLEIGNHLEFSTGAEGTTRQEVASKARVAIVQADVEARYSLKEPEAFARFLKDADVRLVRAKYLAELVRLKQPLPRRQEAESLHFLCDGEKISALVTHDEVQSWALGTQKAIICSISHAWETMEHPDPCRYQLQHIVNHTGLYDAAFDADIWVFYDFVSVFQHPKAEGSHERISFDKAMRNMHLMYAHECTLTFRIETLTPDDLWEAMKLNLEDLVPVWDDSSGTLKPKPLTELKPNKNEYRVRGWCMAEVEWSSLRRVNAQHQRIDRLKSDKEKSDGVEDGLNGRVPKTPEDFRDAMFSAKFTWRSDEENVIKLQNKIFHEKVTECEHLELEGLPISEILPLSHVLPYYRCLQSMKLKTFRCGEAEATAFGKALASSQVEKLEVHNNDSESSKFLVKAIAEALKTNMSIRHINLEGNDIRAEGAQALAEALKINESVTEIKLGYNRILDEGAKALAEALRTNHFVRDINLQRNCIGADGAKDFAESLKSLKENIGVRVINMARNPIGADGAKALAEALKINVSVTEIKLGYSHILNEGAKALAEALRTNESIRDINLQRNCIRTDGNKETLKTNHPGTTIGLPAGAKGRMGNQQIPGREPFEAPVRLKALAEALKTNSIARDIDLTGDSIGAKGAEAIAQALKTNTSVTDLNMKLNRIGPEGAKALAHALEMNMFVGVINMEHNDIGTEGAKALAEALMTNLCVSSINLANNGIGVEGAKALAEALMTNLSVNSINLANNGIGVEGAKALAEALMTDTSVNSINLANNAIGFEGAKALAEALITDTSVSNINLANNGIGVEGEKAFKELLEEKKRMGFEVSIVFREEDGNTMSEMVV</sequence>
<gene>
    <name evidence="3" type="ORF">C1SCF055_LOCUS1366</name>
</gene>
<comment type="caution">
    <text evidence="3">The sequence shown here is derived from an EMBL/GenBank/DDBJ whole genome shotgun (WGS) entry which is preliminary data.</text>
</comment>
<evidence type="ECO:0000313" key="4">
    <source>
        <dbReference type="EMBL" id="CAL4760133.1"/>
    </source>
</evidence>
<dbReference type="InterPro" id="IPR001611">
    <property type="entry name" value="Leu-rich_rpt"/>
</dbReference>
<organism evidence="3">
    <name type="scientific">Cladocopium goreaui</name>
    <dbReference type="NCBI Taxonomy" id="2562237"/>
    <lineage>
        <taxon>Eukaryota</taxon>
        <taxon>Sar</taxon>
        <taxon>Alveolata</taxon>
        <taxon>Dinophyceae</taxon>
        <taxon>Suessiales</taxon>
        <taxon>Symbiodiniaceae</taxon>
        <taxon>Cladocopium</taxon>
    </lineage>
</organism>
<evidence type="ECO:0000313" key="3">
    <source>
        <dbReference type="EMBL" id="CAI3972821.1"/>
    </source>
</evidence>
<dbReference type="Gene3D" id="1.10.238.10">
    <property type="entry name" value="EF-hand"/>
    <property type="match status" value="1"/>
</dbReference>
<accession>A0A9P1BJN0</accession>
<dbReference type="PANTHER" id="PTHR24114">
    <property type="entry name" value="LEUCINE RICH REPEAT FAMILY PROTEIN"/>
    <property type="match status" value="1"/>
</dbReference>
<reference evidence="4 5" key="2">
    <citation type="submission" date="2024-05" db="EMBL/GenBank/DDBJ databases">
        <authorList>
            <person name="Chen Y."/>
            <person name="Shah S."/>
            <person name="Dougan E. K."/>
            <person name="Thang M."/>
            <person name="Chan C."/>
        </authorList>
    </citation>
    <scope>NUCLEOTIDE SEQUENCE [LARGE SCALE GENOMIC DNA]</scope>
</reference>
<feature type="region of interest" description="Disordered" evidence="1">
    <location>
        <begin position="405"/>
        <end position="429"/>
    </location>
</feature>
<dbReference type="Pfam" id="PF13516">
    <property type="entry name" value="LRR_6"/>
    <property type="match status" value="9"/>
</dbReference>
<dbReference type="PROSITE" id="PS50222">
    <property type="entry name" value="EF_HAND_2"/>
    <property type="match status" value="1"/>
</dbReference>
<dbReference type="OrthoDB" id="272549at2759"/>
<dbReference type="GO" id="GO:0005509">
    <property type="term" value="F:calcium ion binding"/>
    <property type="evidence" value="ECO:0007669"/>
    <property type="project" value="InterPro"/>
</dbReference>
<dbReference type="Proteomes" id="UP001152797">
    <property type="component" value="Unassembled WGS sequence"/>
</dbReference>
<dbReference type="Gene3D" id="3.80.10.10">
    <property type="entry name" value="Ribonuclease Inhibitor"/>
    <property type="match status" value="4"/>
</dbReference>
<dbReference type="PANTHER" id="PTHR24114:SF2">
    <property type="entry name" value="F-BOX DOMAIN-CONTAINING PROTEIN-RELATED"/>
    <property type="match status" value="1"/>
</dbReference>
<dbReference type="InterPro" id="IPR002048">
    <property type="entry name" value="EF_hand_dom"/>
</dbReference>
<dbReference type="EMBL" id="CAMXCT010000036">
    <property type="protein sequence ID" value="CAI3972821.1"/>
    <property type="molecule type" value="Genomic_DNA"/>
</dbReference>
<dbReference type="AlphaFoldDB" id="A0A9P1BJN0"/>
<dbReference type="EMBL" id="CAMXCT020000036">
    <property type="protein sequence ID" value="CAL1126196.1"/>
    <property type="molecule type" value="Genomic_DNA"/>
</dbReference>
<evidence type="ECO:0000259" key="2">
    <source>
        <dbReference type="PROSITE" id="PS50222"/>
    </source>
</evidence>
<dbReference type="InterPro" id="IPR052394">
    <property type="entry name" value="LRR-containing"/>
</dbReference>
<feature type="compositionally biased region" description="Basic and acidic residues" evidence="1">
    <location>
        <begin position="405"/>
        <end position="417"/>
    </location>
</feature>
<dbReference type="EMBL" id="CAMXCT030000036">
    <property type="protein sequence ID" value="CAL4760133.1"/>
    <property type="molecule type" value="Genomic_DNA"/>
</dbReference>
<dbReference type="SMART" id="SM00368">
    <property type="entry name" value="LRR_RI"/>
    <property type="match status" value="13"/>
</dbReference>
<dbReference type="InterPro" id="IPR011992">
    <property type="entry name" value="EF-hand-dom_pair"/>
</dbReference>
<dbReference type="InterPro" id="IPR032675">
    <property type="entry name" value="LRR_dom_sf"/>
</dbReference>
<feature type="domain" description="EF-hand" evidence="2">
    <location>
        <begin position="78"/>
        <end position="113"/>
    </location>
</feature>
<keyword evidence="5" id="KW-1185">Reference proteome</keyword>
<dbReference type="SUPFAM" id="SSF52047">
    <property type="entry name" value="RNI-like"/>
    <property type="match status" value="2"/>
</dbReference>
<name>A0A9P1BJN0_9DINO</name>